<evidence type="ECO:0000313" key="2">
    <source>
        <dbReference type="Proteomes" id="UP000183974"/>
    </source>
</evidence>
<protein>
    <submittedName>
        <fullName evidence="1">Uncharacterized protein</fullName>
    </submittedName>
</protein>
<dbReference type="Proteomes" id="UP000183974">
    <property type="component" value="Unassembled WGS sequence"/>
</dbReference>
<organism evidence="1 2">
    <name type="scientific">Roseovarius pacificus</name>
    <dbReference type="NCBI Taxonomy" id="337701"/>
    <lineage>
        <taxon>Bacteria</taxon>
        <taxon>Pseudomonadati</taxon>
        <taxon>Pseudomonadota</taxon>
        <taxon>Alphaproteobacteria</taxon>
        <taxon>Rhodobacterales</taxon>
        <taxon>Roseobacteraceae</taxon>
        <taxon>Roseovarius</taxon>
    </lineage>
</organism>
<dbReference type="RefSeq" id="WP_073031366.1">
    <property type="nucleotide sequence ID" value="NZ_BMLR01000001.1"/>
</dbReference>
<dbReference type="OrthoDB" id="7746086at2"/>
<reference evidence="1 2" key="1">
    <citation type="submission" date="2016-11" db="EMBL/GenBank/DDBJ databases">
        <authorList>
            <person name="Jaros S."/>
            <person name="Januszkiewicz K."/>
            <person name="Wedrychowicz H."/>
        </authorList>
    </citation>
    <scope>NUCLEOTIDE SEQUENCE [LARGE SCALE GENOMIC DNA]</scope>
    <source>
        <strain evidence="1 2">DSM 29589</strain>
    </source>
</reference>
<sequence>MTRPGHPVFPARHERLFELIRQRNMARDVQSRLILGQHRTLSEMQERQAFLADAVRSLTIRHDQSPIT</sequence>
<gene>
    <name evidence="1" type="ORF">SAMN05444398_10131</name>
</gene>
<dbReference type="AlphaFoldDB" id="A0A1M6WIT2"/>
<name>A0A1M6WIT2_9RHOB</name>
<evidence type="ECO:0000313" key="1">
    <source>
        <dbReference type="EMBL" id="SHK93703.1"/>
    </source>
</evidence>
<dbReference type="EMBL" id="FRBR01000001">
    <property type="protein sequence ID" value="SHK93703.1"/>
    <property type="molecule type" value="Genomic_DNA"/>
</dbReference>
<accession>A0A1M6WIT2</accession>
<keyword evidence="2" id="KW-1185">Reference proteome</keyword>
<proteinExistence type="predicted"/>